<evidence type="ECO:0000259" key="1">
    <source>
        <dbReference type="Pfam" id="PF04448"/>
    </source>
</evidence>
<feature type="domain" description="DUF551" evidence="1">
    <location>
        <begin position="113"/>
        <end position="168"/>
    </location>
</feature>
<evidence type="ECO:0000313" key="2">
    <source>
        <dbReference type="EMBL" id="MFG6462285.1"/>
    </source>
</evidence>
<evidence type="ECO:0000313" key="3">
    <source>
        <dbReference type="Proteomes" id="UP001606302"/>
    </source>
</evidence>
<sequence length="179" mass="19356">MADVCVPQSVRDAAKRVDEYFRNTGRLVWTLGGIQSVQQGVHPETDALQSVLTTLRLARESHGVALLSDPPQDAWKARGVDARLGDAAGLLERLISVSQADAALAPVVECVTWVKCSDRMPDADLTVYAYLPPDELDAQGMVISAFFDGEQWRGAGDGWPLGKAVTWWTAELIGPRAAP</sequence>
<dbReference type="InterPro" id="IPR007539">
    <property type="entry name" value="DUF551"/>
</dbReference>
<accession>A0ABW7GKF6</accession>
<proteinExistence type="predicted"/>
<protein>
    <submittedName>
        <fullName evidence="2">DUF551 domain-containing protein</fullName>
    </submittedName>
</protein>
<dbReference type="Proteomes" id="UP001606302">
    <property type="component" value="Unassembled WGS sequence"/>
</dbReference>
<dbReference type="Pfam" id="PF04448">
    <property type="entry name" value="DUF551"/>
    <property type="match status" value="1"/>
</dbReference>
<keyword evidence="3" id="KW-1185">Reference proteome</keyword>
<dbReference type="EMBL" id="JBIGHX010000003">
    <property type="protein sequence ID" value="MFG6462285.1"/>
    <property type="molecule type" value="Genomic_DNA"/>
</dbReference>
<organism evidence="2 3">
    <name type="scientific">Pelomonas lactea</name>
    <dbReference type="NCBI Taxonomy" id="3299030"/>
    <lineage>
        <taxon>Bacteria</taxon>
        <taxon>Pseudomonadati</taxon>
        <taxon>Pseudomonadota</taxon>
        <taxon>Betaproteobacteria</taxon>
        <taxon>Burkholderiales</taxon>
        <taxon>Sphaerotilaceae</taxon>
        <taxon>Roseateles</taxon>
    </lineage>
</organism>
<dbReference type="RefSeq" id="WP_394511148.1">
    <property type="nucleotide sequence ID" value="NZ_JBIGHX010000003.1"/>
</dbReference>
<reference evidence="2 3" key="1">
    <citation type="submission" date="2024-08" db="EMBL/GenBank/DDBJ databases">
        <authorList>
            <person name="Lu H."/>
        </authorList>
    </citation>
    <scope>NUCLEOTIDE SEQUENCE [LARGE SCALE GENOMIC DNA]</scope>
    <source>
        <strain evidence="2 3">DXS20W</strain>
    </source>
</reference>
<name>A0ABW7GKF6_9BURK</name>
<gene>
    <name evidence="2" type="ORF">ACG04Q_11955</name>
</gene>
<comment type="caution">
    <text evidence="2">The sequence shown here is derived from an EMBL/GenBank/DDBJ whole genome shotgun (WGS) entry which is preliminary data.</text>
</comment>